<dbReference type="PRINTS" id="PR00783">
    <property type="entry name" value="MINTRINSICP"/>
</dbReference>
<evidence type="ECO:0000256" key="10">
    <source>
        <dbReference type="ARBA" id="ARBA00022737"/>
    </source>
</evidence>
<evidence type="ECO:0000256" key="12">
    <source>
        <dbReference type="ARBA" id="ARBA00022989"/>
    </source>
</evidence>
<keyword evidence="6 21" id="KW-0813">Transport</keyword>
<dbReference type="PANTHER" id="PTHR19139">
    <property type="entry name" value="AQUAPORIN TRANSPORTER"/>
    <property type="match status" value="1"/>
</dbReference>
<name>A0A9D3LSC9_ANGAN</name>
<gene>
    <name evidence="24" type="ORF">ANANG_G00245670</name>
</gene>
<keyword evidence="16" id="KW-0966">Cell projection</keyword>
<organism evidence="24 25">
    <name type="scientific">Anguilla anguilla</name>
    <name type="common">European freshwater eel</name>
    <name type="synonym">Muraena anguilla</name>
    <dbReference type="NCBI Taxonomy" id="7936"/>
    <lineage>
        <taxon>Eukaryota</taxon>
        <taxon>Metazoa</taxon>
        <taxon>Chordata</taxon>
        <taxon>Craniata</taxon>
        <taxon>Vertebrata</taxon>
        <taxon>Euteleostomi</taxon>
        <taxon>Actinopterygii</taxon>
        <taxon>Neopterygii</taxon>
        <taxon>Teleostei</taxon>
        <taxon>Anguilliformes</taxon>
        <taxon>Anguillidae</taxon>
        <taxon>Anguilla</taxon>
    </lineage>
</organism>
<keyword evidence="17" id="KW-0449">Lipoprotein</keyword>
<evidence type="ECO:0000256" key="1">
    <source>
        <dbReference type="ARBA" id="ARBA00004316"/>
    </source>
</evidence>
<comment type="subunit">
    <text evidence="20">Homotetramer. The tetramers can form oligomeric arrays in membranes. The size of the oligomers differs between tissues and is smaller in skeletal muscle than in brain. Interaction between AQP4 oligomeric arrays in close-by cells can contribute to cell-cell adhesion. Part of a complex containing MLC1, TRPV4, HEPACAM and ATP1B1.</text>
</comment>
<evidence type="ECO:0000313" key="25">
    <source>
        <dbReference type="Proteomes" id="UP001044222"/>
    </source>
</evidence>
<evidence type="ECO:0000256" key="2">
    <source>
        <dbReference type="ARBA" id="ARBA00004415"/>
    </source>
</evidence>
<keyword evidence="15" id="KW-0325">Glycoprotein</keyword>
<comment type="catalytic activity">
    <reaction evidence="18">
        <text>H2O(in) = H2O(out)</text>
        <dbReference type="Rhea" id="RHEA:29667"/>
        <dbReference type="ChEBI" id="CHEBI:15377"/>
    </reaction>
</comment>
<comment type="caution">
    <text evidence="24">The sequence shown here is derived from an EMBL/GenBank/DDBJ whole genome shotgun (WGS) entry which is preliminary data.</text>
</comment>
<dbReference type="Gene3D" id="1.20.1080.10">
    <property type="entry name" value="Glycerol uptake facilitator protein"/>
    <property type="match status" value="1"/>
</dbReference>
<evidence type="ECO:0000256" key="9">
    <source>
        <dbReference type="ARBA" id="ARBA00022692"/>
    </source>
</evidence>
<sequence>MFEGCLSLCDQNSRMIAFRKFLNKKSLRAVTGEFLATLIFVLFSVGSTVNWEEVDDQPLPASRLLISISFGLSYAVMVKCFSDISGAHINPAVTLAMVFTRRLNIVKAFIYLVAQCLGATAGSAILFVVTPESVRGRLGVTWVSSSLTVFQAFMVELLITFQMIFVVYATSDPKSTHLKGSAAVDIGLSISIGHLFAVPYTGASMNPARSLGPAIVTGFWEDHWVYWVGPILGAIIAAALHKYFLHPSLKKPLLDGVSEKEEGADMLQATNMDESNQPESFGGIADLEVDESNRLESLNDINIENPADNESDLFSTGKKNEALSAV</sequence>
<keyword evidence="14" id="KW-0564">Palmitate</keyword>
<comment type="similarity">
    <text evidence="5 21">Belongs to the MIP/aquaporin (TC 1.A.8) family.</text>
</comment>
<evidence type="ECO:0000256" key="4">
    <source>
        <dbReference type="ARBA" id="ARBA00004608"/>
    </source>
</evidence>
<dbReference type="GO" id="GO:0042995">
    <property type="term" value="C:cell projection"/>
    <property type="evidence" value="ECO:0007669"/>
    <property type="project" value="UniProtKB-SubCell"/>
</dbReference>
<keyword evidence="12 23" id="KW-1133">Transmembrane helix</keyword>
<dbReference type="InterPro" id="IPR000425">
    <property type="entry name" value="MIP"/>
</dbReference>
<keyword evidence="7" id="KW-1003">Cell membrane</keyword>
<feature type="transmembrane region" description="Helical" evidence="23">
    <location>
        <begin position="182"/>
        <end position="203"/>
    </location>
</feature>
<keyword evidence="25" id="KW-1185">Reference proteome</keyword>
<dbReference type="InterPro" id="IPR023271">
    <property type="entry name" value="Aquaporin-like"/>
</dbReference>
<feature type="transmembrane region" description="Helical" evidence="23">
    <location>
        <begin position="109"/>
        <end position="129"/>
    </location>
</feature>
<evidence type="ECO:0000256" key="5">
    <source>
        <dbReference type="ARBA" id="ARBA00006175"/>
    </source>
</evidence>
<dbReference type="GO" id="GO:0010008">
    <property type="term" value="C:endosome membrane"/>
    <property type="evidence" value="ECO:0007669"/>
    <property type="project" value="UniProtKB-SubCell"/>
</dbReference>
<dbReference type="AlphaFoldDB" id="A0A9D3LSC9"/>
<accession>A0A9D3LSC9</accession>
<evidence type="ECO:0000256" key="3">
    <source>
        <dbReference type="ARBA" id="ARBA00004554"/>
    </source>
</evidence>
<dbReference type="PROSITE" id="PS00221">
    <property type="entry name" value="MIP"/>
    <property type="match status" value="1"/>
</dbReference>
<feature type="transmembrane region" description="Helical" evidence="23">
    <location>
        <begin position="223"/>
        <end position="245"/>
    </location>
</feature>
<dbReference type="PANTHER" id="PTHR19139:SF34">
    <property type="entry name" value="AQUAPORIN-4"/>
    <property type="match status" value="1"/>
</dbReference>
<evidence type="ECO:0000313" key="24">
    <source>
        <dbReference type="EMBL" id="KAG5835596.1"/>
    </source>
</evidence>
<feature type="region of interest" description="Disordered" evidence="22">
    <location>
        <begin position="296"/>
        <end position="326"/>
    </location>
</feature>
<reference evidence="24" key="1">
    <citation type="submission" date="2021-01" db="EMBL/GenBank/DDBJ databases">
        <title>A chromosome-scale assembly of European eel, Anguilla anguilla.</title>
        <authorList>
            <person name="Henkel C."/>
            <person name="Jong-Raadsen S.A."/>
            <person name="Dufour S."/>
            <person name="Weltzien F.-A."/>
            <person name="Palstra A.P."/>
            <person name="Pelster B."/>
            <person name="Spaink H.P."/>
            <person name="Van Den Thillart G.E."/>
            <person name="Jansen H."/>
            <person name="Zahm M."/>
            <person name="Klopp C."/>
            <person name="Cedric C."/>
            <person name="Louis A."/>
            <person name="Berthelot C."/>
            <person name="Parey E."/>
            <person name="Roest Crollius H."/>
            <person name="Montfort J."/>
            <person name="Robinson-Rechavi M."/>
            <person name="Bucao C."/>
            <person name="Bouchez O."/>
            <person name="Gislard M."/>
            <person name="Lluch J."/>
            <person name="Milhes M."/>
            <person name="Lampietro C."/>
            <person name="Lopez Roques C."/>
            <person name="Donnadieu C."/>
            <person name="Braasch I."/>
            <person name="Desvignes T."/>
            <person name="Postlethwait J."/>
            <person name="Bobe J."/>
            <person name="Guiguen Y."/>
            <person name="Dirks R."/>
        </authorList>
    </citation>
    <scope>NUCLEOTIDE SEQUENCE</scope>
    <source>
        <strain evidence="24">Tag_6206</strain>
        <tissue evidence="24">Liver</tissue>
    </source>
</reference>
<keyword evidence="10" id="KW-0677">Repeat</keyword>
<evidence type="ECO:0000256" key="15">
    <source>
        <dbReference type="ARBA" id="ARBA00023180"/>
    </source>
</evidence>
<protein>
    <recommendedName>
        <fullName evidence="19">Aquaporin-4</fullName>
    </recommendedName>
</protein>
<keyword evidence="13 23" id="KW-0472">Membrane</keyword>
<dbReference type="EMBL" id="JAFIRN010000014">
    <property type="protein sequence ID" value="KAG5835596.1"/>
    <property type="molecule type" value="Genomic_DNA"/>
</dbReference>
<proteinExistence type="inferred from homology"/>
<dbReference type="FunFam" id="1.20.1080.10:FF:000009">
    <property type="entry name" value="aquaporin-4 isoform X1"/>
    <property type="match status" value="1"/>
</dbReference>
<comment type="subcellular location">
    <subcellularLocation>
        <location evidence="3">Basolateral cell membrane</location>
        <topology evidence="3">Multi-pass membrane protein</topology>
    </subcellularLocation>
    <subcellularLocation>
        <location evidence="2">Cell membrane</location>
        <location evidence="2">Sarcolemma</location>
        <topology evidence="2">Multi-pass membrane protein</topology>
    </subcellularLocation>
    <subcellularLocation>
        <location evidence="1">Cell projection</location>
    </subcellularLocation>
    <subcellularLocation>
        <location evidence="4">Endosome membrane</location>
    </subcellularLocation>
</comment>
<dbReference type="GO" id="GO:0009992">
    <property type="term" value="P:intracellular water homeostasis"/>
    <property type="evidence" value="ECO:0007669"/>
    <property type="project" value="UniProtKB-ARBA"/>
</dbReference>
<evidence type="ECO:0000256" key="16">
    <source>
        <dbReference type="ARBA" id="ARBA00023273"/>
    </source>
</evidence>
<keyword evidence="8" id="KW-0597">Phosphoprotein</keyword>
<evidence type="ECO:0000256" key="8">
    <source>
        <dbReference type="ARBA" id="ARBA00022553"/>
    </source>
</evidence>
<keyword evidence="11" id="KW-0967">Endosome</keyword>
<dbReference type="InterPro" id="IPR022357">
    <property type="entry name" value="MIP_CS"/>
</dbReference>
<evidence type="ECO:0000256" key="19">
    <source>
        <dbReference type="ARBA" id="ARBA00040878"/>
    </source>
</evidence>
<dbReference type="NCBIfam" id="TIGR00861">
    <property type="entry name" value="MIP"/>
    <property type="match status" value="1"/>
</dbReference>
<dbReference type="GO" id="GO:0042383">
    <property type="term" value="C:sarcolemma"/>
    <property type="evidence" value="ECO:0007669"/>
    <property type="project" value="UniProtKB-SubCell"/>
</dbReference>
<dbReference type="GO" id="GO:0015250">
    <property type="term" value="F:water channel activity"/>
    <property type="evidence" value="ECO:0007669"/>
    <property type="project" value="UniProtKB-ARBA"/>
</dbReference>
<keyword evidence="9 21" id="KW-0812">Transmembrane</keyword>
<evidence type="ECO:0000256" key="22">
    <source>
        <dbReference type="SAM" id="MobiDB-lite"/>
    </source>
</evidence>
<evidence type="ECO:0000256" key="18">
    <source>
        <dbReference type="ARBA" id="ARBA00034651"/>
    </source>
</evidence>
<feature type="transmembrane region" description="Helical" evidence="23">
    <location>
        <begin position="29"/>
        <end position="49"/>
    </location>
</feature>
<dbReference type="GO" id="GO:0016323">
    <property type="term" value="C:basolateral plasma membrane"/>
    <property type="evidence" value="ECO:0007669"/>
    <property type="project" value="UniProtKB-SubCell"/>
</dbReference>
<evidence type="ECO:0000256" key="21">
    <source>
        <dbReference type="RuleBase" id="RU000477"/>
    </source>
</evidence>
<evidence type="ECO:0000256" key="13">
    <source>
        <dbReference type="ARBA" id="ARBA00023136"/>
    </source>
</evidence>
<evidence type="ECO:0000256" key="6">
    <source>
        <dbReference type="ARBA" id="ARBA00022448"/>
    </source>
</evidence>
<evidence type="ECO:0000256" key="14">
    <source>
        <dbReference type="ARBA" id="ARBA00023139"/>
    </source>
</evidence>
<dbReference type="SUPFAM" id="SSF81338">
    <property type="entry name" value="Aquaporin-like"/>
    <property type="match status" value="1"/>
</dbReference>
<dbReference type="InterPro" id="IPR034294">
    <property type="entry name" value="Aquaporin_transptr"/>
</dbReference>
<evidence type="ECO:0000256" key="11">
    <source>
        <dbReference type="ARBA" id="ARBA00022753"/>
    </source>
</evidence>
<evidence type="ECO:0000256" key="17">
    <source>
        <dbReference type="ARBA" id="ARBA00023288"/>
    </source>
</evidence>
<evidence type="ECO:0000256" key="7">
    <source>
        <dbReference type="ARBA" id="ARBA00022475"/>
    </source>
</evidence>
<evidence type="ECO:0000256" key="23">
    <source>
        <dbReference type="SAM" id="Phobius"/>
    </source>
</evidence>
<evidence type="ECO:0000256" key="20">
    <source>
        <dbReference type="ARBA" id="ARBA00046979"/>
    </source>
</evidence>
<dbReference type="Proteomes" id="UP001044222">
    <property type="component" value="Chromosome 14"/>
</dbReference>
<feature type="transmembrane region" description="Helical" evidence="23">
    <location>
        <begin position="149"/>
        <end position="170"/>
    </location>
</feature>
<feature type="transmembrane region" description="Helical" evidence="23">
    <location>
        <begin position="61"/>
        <end position="81"/>
    </location>
</feature>
<dbReference type="Pfam" id="PF00230">
    <property type="entry name" value="MIP"/>
    <property type="match status" value="1"/>
</dbReference>
<dbReference type="CDD" id="cd00333">
    <property type="entry name" value="MIP"/>
    <property type="match status" value="1"/>
</dbReference>